<dbReference type="Pfam" id="PF00170">
    <property type="entry name" value="bZIP_1"/>
    <property type="match status" value="1"/>
</dbReference>
<evidence type="ECO:0000256" key="2">
    <source>
        <dbReference type="SAM" id="MobiDB-lite"/>
    </source>
</evidence>
<dbReference type="InterPro" id="IPR046347">
    <property type="entry name" value="bZIP_sf"/>
</dbReference>
<dbReference type="CDD" id="cd12193">
    <property type="entry name" value="bZIP_GCN4"/>
    <property type="match status" value="1"/>
</dbReference>
<dbReference type="SUPFAM" id="SSF57959">
    <property type="entry name" value="Leucine zipper domain"/>
    <property type="match status" value="1"/>
</dbReference>
<feature type="compositionally biased region" description="Low complexity" evidence="2">
    <location>
        <begin position="29"/>
        <end position="39"/>
    </location>
</feature>
<evidence type="ECO:0000313" key="4">
    <source>
        <dbReference type="EMBL" id="KAL0059550.1"/>
    </source>
</evidence>
<keyword evidence="5" id="KW-1185">Reference proteome</keyword>
<name>A0ABR2ZD01_9AGAR</name>
<dbReference type="Proteomes" id="UP001437256">
    <property type="component" value="Unassembled WGS sequence"/>
</dbReference>
<accession>A0ABR2ZD01</accession>
<dbReference type="EMBL" id="JBBXMP010000219">
    <property type="protein sequence ID" value="KAL0059550.1"/>
    <property type="molecule type" value="Genomic_DNA"/>
</dbReference>
<feature type="region of interest" description="Disordered" evidence="2">
    <location>
        <begin position="1"/>
        <end position="75"/>
    </location>
</feature>
<sequence length="143" mass="16722">MRLSPDHHHGHGQYPGAGAEFIAQRPRRQGSSSSRAAAPVHPHPYTVIQRRLRPNPQVSDEDEDTLEELPPNASDQQRIEYQRHRNTLAARRSRKRKELYRQELEQMVDELTAETEKWKTRAEMLRRLIQNQGLPLNCPDWSD</sequence>
<keyword evidence="1" id="KW-0175">Coiled coil</keyword>
<comment type="caution">
    <text evidence="4">The sequence shown here is derived from an EMBL/GenBank/DDBJ whole genome shotgun (WGS) entry which is preliminary data.</text>
</comment>
<organism evidence="4 5">
    <name type="scientific">Marasmius tenuissimus</name>
    <dbReference type="NCBI Taxonomy" id="585030"/>
    <lineage>
        <taxon>Eukaryota</taxon>
        <taxon>Fungi</taxon>
        <taxon>Dikarya</taxon>
        <taxon>Basidiomycota</taxon>
        <taxon>Agaricomycotina</taxon>
        <taxon>Agaricomycetes</taxon>
        <taxon>Agaricomycetidae</taxon>
        <taxon>Agaricales</taxon>
        <taxon>Marasmiineae</taxon>
        <taxon>Marasmiaceae</taxon>
        <taxon>Marasmius</taxon>
    </lineage>
</organism>
<dbReference type="SMART" id="SM00338">
    <property type="entry name" value="BRLZ"/>
    <property type="match status" value="1"/>
</dbReference>
<feature type="coiled-coil region" evidence="1">
    <location>
        <begin position="90"/>
        <end position="128"/>
    </location>
</feature>
<protein>
    <recommendedName>
        <fullName evidence="3">BZIP domain-containing protein</fullName>
    </recommendedName>
</protein>
<dbReference type="Gene3D" id="3.30.160.60">
    <property type="entry name" value="Classic Zinc Finger"/>
    <property type="match status" value="1"/>
</dbReference>
<evidence type="ECO:0000313" key="5">
    <source>
        <dbReference type="Proteomes" id="UP001437256"/>
    </source>
</evidence>
<evidence type="ECO:0000259" key="3">
    <source>
        <dbReference type="PROSITE" id="PS50217"/>
    </source>
</evidence>
<proteinExistence type="predicted"/>
<gene>
    <name evidence="4" type="ORF">AAF712_013695</name>
</gene>
<dbReference type="InterPro" id="IPR004827">
    <property type="entry name" value="bZIP"/>
</dbReference>
<dbReference type="PROSITE" id="PS00036">
    <property type="entry name" value="BZIP_BASIC"/>
    <property type="match status" value="1"/>
</dbReference>
<reference evidence="4 5" key="1">
    <citation type="submission" date="2024-05" db="EMBL/GenBank/DDBJ databases">
        <title>A draft genome resource for the thread blight pathogen Marasmius tenuissimus strain MS-2.</title>
        <authorList>
            <person name="Yulfo-Soto G.E."/>
            <person name="Baruah I.K."/>
            <person name="Amoako-Attah I."/>
            <person name="Bukari Y."/>
            <person name="Meinhardt L.W."/>
            <person name="Bailey B.A."/>
            <person name="Cohen S.P."/>
        </authorList>
    </citation>
    <scope>NUCLEOTIDE SEQUENCE [LARGE SCALE GENOMIC DNA]</scope>
    <source>
        <strain evidence="4 5">MS-2</strain>
    </source>
</reference>
<feature type="domain" description="BZIP" evidence="3">
    <location>
        <begin position="76"/>
        <end position="127"/>
    </location>
</feature>
<evidence type="ECO:0000256" key="1">
    <source>
        <dbReference type="SAM" id="Coils"/>
    </source>
</evidence>
<dbReference type="PROSITE" id="PS50217">
    <property type="entry name" value="BZIP"/>
    <property type="match status" value="1"/>
</dbReference>